<feature type="compositionally biased region" description="Basic and acidic residues" evidence="8">
    <location>
        <begin position="76"/>
        <end position="102"/>
    </location>
</feature>
<evidence type="ECO:0000259" key="9">
    <source>
        <dbReference type="SMART" id="SM00500"/>
    </source>
</evidence>
<reference evidence="10" key="1">
    <citation type="submission" date="2020-01" db="EMBL/GenBank/DDBJ databases">
        <title>Development of genomics and gene disruption for Polysphondylium violaceum indicates a role for the polyketide synthase stlB in stalk morphogenesis.</title>
        <authorList>
            <person name="Narita B."/>
            <person name="Kawabe Y."/>
            <person name="Kin K."/>
            <person name="Saito T."/>
            <person name="Gibbs R."/>
            <person name="Kuspa A."/>
            <person name="Muzny D."/>
            <person name="Queller D."/>
            <person name="Richards S."/>
            <person name="Strassman J."/>
            <person name="Sucgang R."/>
            <person name="Worley K."/>
            <person name="Schaap P."/>
        </authorList>
    </citation>
    <scope>NUCLEOTIDE SEQUENCE</scope>
    <source>
        <strain evidence="10">QSvi11</strain>
    </source>
</reference>
<dbReference type="FunFam" id="1.20.940.10:FF:000004">
    <property type="entry name" value="Pre-mRNA-splicing factor 18"/>
    <property type="match status" value="1"/>
</dbReference>
<dbReference type="PANTHER" id="PTHR13007:SF19">
    <property type="entry name" value="PRE-MRNA-SPLICING FACTOR 18"/>
    <property type="match status" value="1"/>
</dbReference>
<dbReference type="SUPFAM" id="SSF158230">
    <property type="entry name" value="PRP4-like"/>
    <property type="match status" value="1"/>
</dbReference>
<dbReference type="InterPro" id="IPR004098">
    <property type="entry name" value="Prp18"/>
</dbReference>
<evidence type="ECO:0000313" key="11">
    <source>
        <dbReference type="Proteomes" id="UP000695562"/>
    </source>
</evidence>
<feature type="compositionally biased region" description="Basic and acidic residues" evidence="8">
    <location>
        <begin position="43"/>
        <end position="67"/>
    </location>
</feature>
<comment type="subcellular location">
    <subcellularLocation>
        <location evidence="1">Nucleus</location>
    </subcellularLocation>
</comment>
<dbReference type="GO" id="GO:0046540">
    <property type="term" value="C:U4/U6 x U5 tri-snRNP complex"/>
    <property type="evidence" value="ECO:0007669"/>
    <property type="project" value="TreeGrafter"/>
</dbReference>
<keyword evidence="7" id="KW-0539">Nucleus</keyword>
<feature type="compositionally biased region" description="Basic and acidic residues" evidence="8">
    <location>
        <begin position="183"/>
        <end position="195"/>
    </location>
</feature>
<evidence type="ECO:0000256" key="6">
    <source>
        <dbReference type="ARBA" id="ARBA00023187"/>
    </source>
</evidence>
<feature type="compositionally biased region" description="Polar residues" evidence="8">
    <location>
        <begin position="25"/>
        <end position="38"/>
    </location>
</feature>
<keyword evidence="6" id="KW-0508">mRNA splicing</keyword>
<name>A0A8J4PN22_9MYCE</name>
<evidence type="ECO:0000256" key="1">
    <source>
        <dbReference type="ARBA" id="ARBA00004123"/>
    </source>
</evidence>
<evidence type="ECO:0000256" key="4">
    <source>
        <dbReference type="ARBA" id="ARBA00022664"/>
    </source>
</evidence>
<keyword evidence="5" id="KW-0747">Spliceosome</keyword>
<dbReference type="PANTHER" id="PTHR13007">
    <property type="entry name" value="PRE-MRNA SPLICING FACTOR-RELATED"/>
    <property type="match status" value="1"/>
</dbReference>
<evidence type="ECO:0000256" key="7">
    <source>
        <dbReference type="ARBA" id="ARBA00023242"/>
    </source>
</evidence>
<dbReference type="EMBL" id="AJWJ01000532">
    <property type="protein sequence ID" value="KAF2070163.1"/>
    <property type="molecule type" value="Genomic_DNA"/>
</dbReference>
<dbReference type="GO" id="GO:0071021">
    <property type="term" value="C:U2-type post-spliceosomal complex"/>
    <property type="evidence" value="ECO:0007669"/>
    <property type="project" value="TreeGrafter"/>
</dbReference>
<comment type="caution">
    <text evidence="10">The sequence shown here is derived from an EMBL/GenBank/DDBJ whole genome shotgun (WGS) entry which is preliminary data.</text>
</comment>
<comment type="similarity">
    <text evidence="2">Belongs to the PRP18 family.</text>
</comment>
<evidence type="ECO:0000256" key="3">
    <source>
        <dbReference type="ARBA" id="ARBA00018242"/>
    </source>
</evidence>
<accession>A0A8J4PN22</accession>
<dbReference type="SUPFAM" id="SSF47938">
    <property type="entry name" value="Functional domain of the splicing factor Prp18"/>
    <property type="match status" value="1"/>
</dbReference>
<gene>
    <name evidence="10" type="ORF">CYY_008520</name>
</gene>
<proteinExistence type="inferred from homology"/>
<dbReference type="InterPro" id="IPR036285">
    <property type="entry name" value="PRP4-like_sf"/>
</dbReference>
<keyword evidence="4" id="KW-0507">mRNA processing</keyword>
<protein>
    <recommendedName>
        <fullName evidence="3">Pre-mRNA-splicing factor 18</fullName>
    </recommendedName>
</protein>
<sequence>MKSLKEQLQIEKKRKEALLNKDESSINSNTSTADQQPTKKYKTRGEIEKEQREKKEEEKRLKQKLKDSNNNNNNNDIDKDKVKQLDQQEKEKEEEKKKLREPFLPKHIVIQRLRERKQPITYFGEDDYTRAERLRHLEEDDPIEYTKGENEFANILKQIESNQKFKKDDQLDSNSSSNSNNNKTDKDSNGKKDDNNYLNMDLSALFEESKKSKEAGILFFLTGLMREWQENLDNRAEEEKKSRQGKLTEATFVQCLAHIQPLFNQLTAKTLPDDILQHIHGIVESCKAREYVKANDEYLQMAIGNAPWPMGVTMVGIHERSSREKIFSNQVAHVLNDETQRKYIQAVKRLITFCQTQYPALPSKCVG</sequence>
<evidence type="ECO:0000256" key="8">
    <source>
        <dbReference type="SAM" id="MobiDB-lite"/>
    </source>
</evidence>
<dbReference type="GO" id="GO:0005682">
    <property type="term" value="C:U5 snRNP"/>
    <property type="evidence" value="ECO:0007669"/>
    <property type="project" value="TreeGrafter"/>
</dbReference>
<evidence type="ECO:0000313" key="10">
    <source>
        <dbReference type="EMBL" id="KAF2070163.1"/>
    </source>
</evidence>
<feature type="compositionally biased region" description="Basic and acidic residues" evidence="8">
    <location>
        <begin position="15"/>
        <end position="24"/>
    </location>
</feature>
<dbReference type="AlphaFoldDB" id="A0A8J4PN22"/>
<dbReference type="GO" id="GO:0000350">
    <property type="term" value="P:generation of catalytic spliceosome for second transesterification step"/>
    <property type="evidence" value="ECO:0007669"/>
    <property type="project" value="TreeGrafter"/>
</dbReference>
<dbReference type="Gene3D" id="1.20.940.10">
    <property type="entry name" value="Functional domain of the splicing factor Prp18"/>
    <property type="match status" value="1"/>
</dbReference>
<dbReference type="Pfam" id="PF08799">
    <property type="entry name" value="PRP4"/>
    <property type="match status" value="1"/>
</dbReference>
<organism evidence="10 11">
    <name type="scientific">Polysphondylium violaceum</name>
    <dbReference type="NCBI Taxonomy" id="133409"/>
    <lineage>
        <taxon>Eukaryota</taxon>
        <taxon>Amoebozoa</taxon>
        <taxon>Evosea</taxon>
        <taxon>Eumycetozoa</taxon>
        <taxon>Dictyostelia</taxon>
        <taxon>Dictyosteliales</taxon>
        <taxon>Dictyosteliaceae</taxon>
        <taxon>Polysphondylium</taxon>
    </lineage>
</organism>
<dbReference type="InterPro" id="IPR039979">
    <property type="entry name" value="PRPF18"/>
</dbReference>
<dbReference type="Gene3D" id="4.10.280.110">
    <property type="entry name" value="Pre-mRNA processing factor 4 domain"/>
    <property type="match status" value="1"/>
</dbReference>
<keyword evidence="11" id="KW-1185">Reference proteome</keyword>
<feature type="region of interest" description="Disordered" evidence="8">
    <location>
        <begin position="15"/>
        <end position="102"/>
    </location>
</feature>
<feature type="domain" description="Pre-mRNA processing factor 4 (PRP4)-like" evidence="9">
    <location>
        <begin position="104"/>
        <end position="153"/>
    </location>
</feature>
<evidence type="ECO:0000256" key="5">
    <source>
        <dbReference type="ARBA" id="ARBA00022728"/>
    </source>
</evidence>
<dbReference type="SMART" id="SM00500">
    <property type="entry name" value="SFM"/>
    <property type="match status" value="1"/>
</dbReference>
<feature type="region of interest" description="Disordered" evidence="8">
    <location>
        <begin position="165"/>
        <end position="195"/>
    </location>
</feature>
<dbReference type="Pfam" id="PF02840">
    <property type="entry name" value="Prp18"/>
    <property type="match status" value="1"/>
</dbReference>
<feature type="compositionally biased region" description="Low complexity" evidence="8">
    <location>
        <begin position="172"/>
        <end position="182"/>
    </location>
</feature>
<dbReference type="InterPro" id="IPR014906">
    <property type="entry name" value="PRP4-like"/>
</dbReference>
<evidence type="ECO:0000256" key="2">
    <source>
        <dbReference type="ARBA" id="ARBA00008137"/>
    </source>
</evidence>
<dbReference type="OrthoDB" id="10261918at2759"/>
<dbReference type="Proteomes" id="UP000695562">
    <property type="component" value="Unassembled WGS sequence"/>
</dbReference>